<sequence>MFKGRINLEQQYLGKYRCRHSVLTLSYILKPNITLKKQRTKHTQLSVHIDGFNVRYTQIKLS</sequence>
<dbReference type="AlphaFoldDB" id="A0AA86XV69"/>
<organism evidence="1 2">
    <name type="scientific">Vibrio coralliirubri</name>
    <dbReference type="NCBI Taxonomy" id="1516159"/>
    <lineage>
        <taxon>Bacteria</taxon>
        <taxon>Pseudomonadati</taxon>
        <taxon>Pseudomonadota</taxon>
        <taxon>Gammaproteobacteria</taxon>
        <taxon>Vibrionales</taxon>
        <taxon>Vibrionaceae</taxon>
        <taxon>Vibrio</taxon>
    </lineage>
</organism>
<evidence type="ECO:0000313" key="1">
    <source>
        <dbReference type="EMBL" id="CDU10758.1"/>
    </source>
</evidence>
<reference evidence="1 2" key="1">
    <citation type="submission" date="2014-06" db="EMBL/GenBank/DDBJ databases">
        <authorList>
            <person name="Le Roux F."/>
        </authorList>
    </citation>
    <scope>NUCLEOTIDE SEQUENCE [LARGE SCALE GENOMIC DNA]</scope>
    <source>
        <strain evidence="1 2">J2-31</strain>
    </source>
</reference>
<keyword evidence="2" id="KW-1185">Reference proteome</keyword>
<gene>
    <name evidence="1" type="ORF">VCR31J2_2260025</name>
</gene>
<dbReference type="Proteomes" id="UP000041625">
    <property type="component" value="Unassembled WGS sequence"/>
</dbReference>
<proteinExistence type="predicted"/>
<dbReference type="EMBL" id="CCKJ01000142">
    <property type="protein sequence ID" value="CDU10758.1"/>
    <property type="molecule type" value="Genomic_DNA"/>
</dbReference>
<protein>
    <submittedName>
        <fullName evidence="1">Uncharacterized protein</fullName>
    </submittedName>
</protein>
<comment type="caution">
    <text evidence="1">The sequence shown here is derived from an EMBL/GenBank/DDBJ whole genome shotgun (WGS) entry which is preliminary data.</text>
</comment>
<accession>A0AA86XV69</accession>
<evidence type="ECO:0000313" key="2">
    <source>
        <dbReference type="Proteomes" id="UP000041625"/>
    </source>
</evidence>
<name>A0AA86XV69_9VIBR</name>